<feature type="binding site" evidence="4">
    <location>
        <position position="138"/>
    </location>
    <ligand>
        <name>substrate</name>
    </ligand>
</feature>
<dbReference type="GO" id="GO:0008784">
    <property type="term" value="F:alanine racemase activity"/>
    <property type="evidence" value="ECO:0007669"/>
    <property type="project" value="UniProtKB-EC"/>
</dbReference>
<evidence type="ECO:0000256" key="4">
    <source>
        <dbReference type="HAMAP-Rule" id="MF_01201"/>
    </source>
</evidence>
<evidence type="ECO:0000256" key="2">
    <source>
        <dbReference type="ARBA" id="ARBA00022898"/>
    </source>
</evidence>
<comment type="cofactor">
    <cofactor evidence="1 4">
        <name>pyridoxal 5'-phosphate</name>
        <dbReference type="ChEBI" id="CHEBI:597326"/>
    </cofactor>
</comment>
<dbReference type="SUPFAM" id="SSF51419">
    <property type="entry name" value="PLP-binding barrel"/>
    <property type="match status" value="1"/>
</dbReference>
<sequence>MGEPYYRSTWVEVDLQAIADNVRAFRAHLPQQTKIMAVIKADGYGHGAIPVAKAALASGAEYLGVAMLEEAIELRQAGITAPILALGYIPSEFVAIAIQHDVTMTVYHEELIPAIQTAAEKLNKNAKVHLKVDTGMGRIGVRTKEEFSQLAVAICQSPRIELEGAFTHFACADEEDSSYTGQQLQHFTKILESSEIPLIHCSNSAAAILFPNQGYNMIRLGISLYGQYPSTYTKGKGVQLKPAFSLKAKVTHVKQVPAGTFISYGATYQVKESAYVATIPIGYADGYSRSLSNRGSVLIRGKRVPIIGRVCMDQLMVDVSSVPDCRLGDEVVLIGKQGNQEITVDEVADLLHTINYEVTCMISKRVPRIYGNAQ</sequence>
<dbReference type="InterPro" id="IPR001608">
    <property type="entry name" value="Ala_racemase_N"/>
</dbReference>
<dbReference type="Pfam" id="PF00842">
    <property type="entry name" value="Ala_racemase_C"/>
    <property type="match status" value="1"/>
</dbReference>
<dbReference type="SMART" id="SM01005">
    <property type="entry name" value="Ala_racemase_C"/>
    <property type="match status" value="1"/>
</dbReference>
<dbReference type="PANTHER" id="PTHR30511">
    <property type="entry name" value="ALANINE RACEMASE"/>
    <property type="match status" value="1"/>
</dbReference>
<dbReference type="InterPro" id="IPR009006">
    <property type="entry name" value="Ala_racemase/Decarboxylase_C"/>
</dbReference>
<keyword evidence="7" id="KW-1185">Reference proteome</keyword>
<proteinExistence type="inferred from homology"/>
<evidence type="ECO:0000313" key="7">
    <source>
        <dbReference type="Proteomes" id="UP001519343"/>
    </source>
</evidence>
<keyword evidence="2 4" id="KW-0663">Pyridoxal phosphate</keyword>
<dbReference type="InterPro" id="IPR020622">
    <property type="entry name" value="Ala_racemase_pyridoxalP-BS"/>
</dbReference>
<keyword evidence="3 4" id="KW-0413">Isomerase</keyword>
<dbReference type="InterPro" id="IPR029066">
    <property type="entry name" value="PLP-binding_barrel"/>
</dbReference>
<dbReference type="HAMAP" id="MF_01201">
    <property type="entry name" value="Ala_racemase"/>
    <property type="match status" value="1"/>
</dbReference>
<dbReference type="Gene3D" id="3.20.20.10">
    <property type="entry name" value="Alanine racemase"/>
    <property type="match status" value="1"/>
</dbReference>
<dbReference type="PROSITE" id="PS00395">
    <property type="entry name" value="ALANINE_RACEMASE"/>
    <property type="match status" value="1"/>
</dbReference>
<evidence type="ECO:0000256" key="1">
    <source>
        <dbReference type="ARBA" id="ARBA00001933"/>
    </source>
</evidence>
<feature type="active site" description="Proton acceptor; specific for L-alanine" evidence="4">
    <location>
        <position position="264"/>
    </location>
</feature>
<dbReference type="SUPFAM" id="SSF50621">
    <property type="entry name" value="Alanine racemase C-terminal domain-like"/>
    <property type="match status" value="1"/>
</dbReference>
<protein>
    <recommendedName>
        <fullName evidence="4">Alanine racemase</fullName>
        <ecNumber evidence="4">5.1.1.1</ecNumber>
    </recommendedName>
</protein>
<dbReference type="EC" id="5.1.1.1" evidence="4"/>
<dbReference type="Gene3D" id="2.40.37.10">
    <property type="entry name" value="Lyase, Ornithine Decarboxylase, Chain A, domain 1"/>
    <property type="match status" value="1"/>
</dbReference>
<dbReference type="CDD" id="cd00430">
    <property type="entry name" value="PLPDE_III_AR"/>
    <property type="match status" value="1"/>
</dbReference>
<evidence type="ECO:0000313" key="6">
    <source>
        <dbReference type="EMBL" id="MBP1930034.1"/>
    </source>
</evidence>
<comment type="pathway">
    <text evidence="4">Amino-acid biosynthesis; D-alanine biosynthesis; D-alanine from L-alanine: step 1/1.</text>
</comment>
<comment type="similarity">
    <text evidence="4">Belongs to the alanine racemase family.</text>
</comment>
<comment type="catalytic activity">
    <reaction evidence="4">
        <text>L-alanine = D-alanine</text>
        <dbReference type="Rhea" id="RHEA:20249"/>
        <dbReference type="ChEBI" id="CHEBI:57416"/>
        <dbReference type="ChEBI" id="CHEBI:57972"/>
        <dbReference type="EC" id="5.1.1.1"/>
    </reaction>
</comment>
<evidence type="ECO:0000259" key="5">
    <source>
        <dbReference type="SMART" id="SM01005"/>
    </source>
</evidence>
<gene>
    <name evidence="6" type="ORF">J2Z37_000021</name>
</gene>
<feature type="active site" description="Proton acceptor; specific for D-alanine" evidence="4">
    <location>
        <position position="40"/>
    </location>
</feature>
<dbReference type="InterPro" id="IPR000821">
    <property type="entry name" value="Ala_racemase"/>
</dbReference>
<organism evidence="6 7">
    <name type="scientific">Ammoniphilus resinae</name>
    <dbReference type="NCBI Taxonomy" id="861532"/>
    <lineage>
        <taxon>Bacteria</taxon>
        <taxon>Bacillati</taxon>
        <taxon>Bacillota</taxon>
        <taxon>Bacilli</taxon>
        <taxon>Bacillales</taxon>
        <taxon>Paenibacillaceae</taxon>
        <taxon>Aneurinibacillus group</taxon>
        <taxon>Ammoniphilus</taxon>
    </lineage>
</organism>
<comment type="caution">
    <text evidence="6">The sequence shown here is derived from an EMBL/GenBank/DDBJ whole genome shotgun (WGS) entry which is preliminary data.</text>
</comment>
<comment type="function">
    <text evidence="4">Catalyzes the interconversion of L-alanine and D-alanine. May also act on other amino acids.</text>
</comment>
<accession>A0ABS4GII6</accession>
<reference evidence="6 7" key="1">
    <citation type="submission" date="2021-03" db="EMBL/GenBank/DDBJ databases">
        <title>Genomic Encyclopedia of Type Strains, Phase IV (KMG-IV): sequencing the most valuable type-strain genomes for metagenomic binning, comparative biology and taxonomic classification.</title>
        <authorList>
            <person name="Goeker M."/>
        </authorList>
    </citation>
    <scope>NUCLEOTIDE SEQUENCE [LARGE SCALE GENOMIC DNA]</scope>
    <source>
        <strain evidence="6 7">DSM 24738</strain>
    </source>
</reference>
<dbReference type="PANTHER" id="PTHR30511:SF0">
    <property type="entry name" value="ALANINE RACEMASE, CATABOLIC-RELATED"/>
    <property type="match status" value="1"/>
</dbReference>
<name>A0ABS4GII6_9BACL</name>
<feature type="domain" description="Alanine racemase C-terminal" evidence="5">
    <location>
        <begin position="243"/>
        <end position="371"/>
    </location>
</feature>
<feature type="binding site" evidence="4">
    <location>
        <position position="312"/>
    </location>
    <ligand>
        <name>substrate</name>
    </ligand>
</feature>
<feature type="modified residue" description="N6-(pyridoxal phosphate)lysine" evidence="4">
    <location>
        <position position="40"/>
    </location>
</feature>
<dbReference type="RefSeq" id="WP_209807718.1">
    <property type="nucleotide sequence ID" value="NZ_JAGGKT010000001.1"/>
</dbReference>
<dbReference type="Proteomes" id="UP001519343">
    <property type="component" value="Unassembled WGS sequence"/>
</dbReference>
<dbReference type="NCBIfam" id="TIGR00492">
    <property type="entry name" value="alr"/>
    <property type="match status" value="1"/>
</dbReference>
<dbReference type="PRINTS" id="PR00992">
    <property type="entry name" value="ALARACEMASE"/>
</dbReference>
<dbReference type="EMBL" id="JAGGKT010000001">
    <property type="protein sequence ID" value="MBP1930034.1"/>
    <property type="molecule type" value="Genomic_DNA"/>
</dbReference>
<dbReference type="InterPro" id="IPR011079">
    <property type="entry name" value="Ala_racemase_C"/>
</dbReference>
<evidence type="ECO:0000256" key="3">
    <source>
        <dbReference type="ARBA" id="ARBA00023235"/>
    </source>
</evidence>
<dbReference type="Pfam" id="PF01168">
    <property type="entry name" value="Ala_racemase_N"/>
    <property type="match status" value="1"/>
</dbReference>